<evidence type="ECO:0000313" key="2">
    <source>
        <dbReference type="Proteomes" id="UP000807306"/>
    </source>
</evidence>
<reference evidence="1" key="1">
    <citation type="submission" date="2020-11" db="EMBL/GenBank/DDBJ databases">
        <authorList>
            <consortium name="DOE Joint Genome Institute"/>
            <person name="Ahrendt S."/>
            <person name="Riley R."/>
            <person name="Andreopoulos W."/>
            <person name="Labutti K."/>
            <person name="Pangilinan J."/>
            <person name="Ruiz-Duenas F.J."/>
            <person name="Barrasa J.M."/>
            <person name="Sanchez-Garcia M."/>
            <person name="Camarero S."/>
            <person name="Miyauchi S."/>
            <person name="Serrano A."/>
            <person name="Linde D."/>
            <person name="Babiker R."/>
            <person name="Drula E."/>
            <person name="Ayuso-Fernandez I."/>
            <person name="Pacheco R."/>
            <person name="Padilla G."/>
            <person name="Ferreira P."/>
            <person name="Barriuso J."/>
            <person name="Kellner H."/>
            <person name="Castanera R."/>
            <person name="Alfaro M."/>
            <person name="Ramirez L."/>
            <person name="Pisabarro A.G."/>
            <person name="Kuo A."/>
            <person name="Tritt A."/>
            <person name="Lipzen A."/>
            <person name="He G."/>
            <person name="Yan M."/>
            <person name="Ng V."/>
            <person name="Cullen D."/>
            <person name="Martin F."/>
            <person name="Rosso M.-N."/>
            <person name="Henrissat B."/>
            <person name="Hibbett D."/>
            <person name="Martinez A.T."/>
            <person name="Grigoriev I.V."/>
        </authorList>
    </citation>
    <scope>NUCLEOTIDE SEQUENCE</scope>
    <source>
        <strain evidence="1">CBS 506.95</strain>
    </source>
</reference>
<dbReference type="AlphaFoldDB" id="A0A9P6EN60"/>
<evidence type="ECO:0008006" key="3">
    <source>
        <dbReference type="Google" id="ProtNLM"/>
    </source>
</evidence>
<sequence length="202" mass="22939">MTSTLSQTTITQSLSTMMQKLILFRLTSISTSDIILTHCISIDFLEASPLPNRTSKLNTTSDGDSFDHRTDLQKYNHCLPVLNELTLSDVDVNDEFLCRSADSRDDSGTVSLYKILVHPMIRPWCSPGFETLGEVLDFLWQAFIGLQFIHKHGVALRRDLLSDMLMEADEMFPEGYHFIMRTVDPTFKHLAKYLGPEILSCC</sequence>
<dbReference type="Proteomes" id="UP000807306">
    <property type="component" value="Unassembled WGS sequence"/>
</dbReference>
<gene>
    <name evidence="1" type="ORF">CPB83DRAFT_846564</name>
</gene>
<dbReference type="EMBL" id="MU157830">
    <property type="protein sequence ID" value="KAF9532901.1"/>
    <property type="molecule type" value="Genomic_DNA"/>
</dbReference>
<evidence type="ECO:0000313" key="1">
    <source>
        <dbReference type="EMBL" id="KAF9532901.1"/>
    </source>
</evidence>
<organism evidence="1 2">
    <name type="scientific">Crepidotus variabilis</name>
    <dbReference type="NCBI Taxonomy" id="179855"/>
    <lineage>
        <taxon>Eukaryota</taxon>
        <taxon>Fungi</taxon>
        <taxon>Dikarya</taxon>
        <taxon>Basidiomycota</taxon>
        <taxon>Agaricomycotina</taxon>
        <taxon>Agaricomycetes</taxon>
        <taxon>Agaricomycetidae</taxon>
        <taxon>Agaricales</taxon>
        <taxon>Agaricineae</taxon>
        <taxon>Crepidotaceae</taxon>
        <taxon>Crepidotus</taxon>
    </lineage>
</organism>
<proteinExistence type="predicted"/>
<accession>A0A9P6EN60</accession>
<keyword evidence="2" id="KW-1185">Reference proteome</keyword>
<dbReference type="OrthoDB" id="5987198at2759"/>
<comment type="caution">
    <text evidence="1">The sequence shown here is derived from an EMBL/GenBank/DDBJ whole genome shotgun (WGS) entry which is preliminary data.</text>
</comment>
<name>A0A9P6EN60_9AGAR</name>
<protein>
    <recommendedName>
        <fullName evidence="3">Protein kinase domain-containing protein</fullName>
    </recommendedName>
</protein>